<keyword evidence="4" id="KW-1185">Reference proteome</keyword>
<evidence type="ECO:0000256" key="1">
    <source>
        <dbReference type="SAM" id="MobiDB-lite"/>
    </source>
</evidence>
<evidence type="ECO:0000313" key="4">
    <source>
        <dbReference type="Proteomes" id="UP001231189"/>
    </source>
</evidence>
<dbReference type="InterPro" id="IPR053781">
    <property type="entry name" value="F-box_AtFBL13-like"/>
</dbReference>
<gene>
    <name evidence="3" type="ORF">QYE76_009132</name>
</gene>
<dbReference type="Proteomes" id="UP001231189">
    <property type="component" value="Unassembled WGS sequence"/>
</dbReference>
<dbReference type="InterPro" id="IPR036047">
    <property type="entry name" value="F-box-like_dom_sf"/>
</dbReference>
<evidence type="ECO:0000259" key="2">
    <source>
        <dbReference type="Pfam" id="PF00646"/>
    </source>
</evidence>
<dbReference type="Pfam" id="PF00646">
    <property type="entry name" value="F-box"/>
    <property type="match status" value="1"/>
</dbReference>
<feature type="region of interest" description="Disordered" evidence="1">
    <location>
        <begin position="257"/>
        <end position="279"/>
    </location>
</feature>
<organism evidence="3 4">
    <name type="scientific">Lolium multiflorum</name>
    <name type="common">Italian ryegrass</name>
    <name type="synonym">Lolium perenne subsp. multiflorum</name>
    <dbReference type="NCBI Taxonomy" id="4521"/>
    <lineage>
        <taxon>Eukaryota</taxon>
        <taxon>Viridiplantae</taxon>
        <taxon>Streptophyta</taxon>
        <taxon>Embryophyta</taxon>
        <taxon>Tracheophyta</taxon>
        <taxon>Spermatophyta</taxon>
        <taxon>Magnoliopsida</taxon>
        <taxon>Liliopsida</taxon>
        <taxon>Poales</taxon>
        <taxon>Poaceae</taxon>
        <taxon>BOP clade</taxon>
        <taxon>Pooideae</taxon>
        <taxon>Poodae</taxon>
        <taxon>Poeae</taxon>
        <taxon>Poeae Chloroplast Group 2 (Poeae type)</taxon>
        <taxon>Loliodinae</taxon>
        <taxon>Loliinae</taxon>
        <taxon>Lolium</taxon>
    </lineage>
</organism>
<proteinExistence type="predicted"/>
<dbReference type="CDD" id="cd22160">
    <property type="entry name" value="F-box_AtFBL13-like"/>
    <property type="match status" value="1"/>
</dbReference>
<dbReference type="SUPFAM" id="SSF81383">
    <property type="entry name" value="F-box domain"/>
    <property type="match status" value="1"/>
</dbReference>
<protein>
    <recommendedName>
        <fullName evidence="2">F-box domain-containing protein</fullName>
    </recommendedName>
</protein>
<evidence type="ECO:0000313" key="3">
    <source>
        <dbReference type="EMBL" id="KAK1692435.1"/>
    </source>
</evidence>
<reference evidence="3" key="1">
    <citation type="submission" date="2023-07" db="EMBL/GenBank/DDBJ databases">
        <title>A chromosome-level genome assembly of Lolium multiflorum.</title>
        <authorList>
            <person name="Chen Y."/>
            <person name="Copetti D."/>
            <person name="Kolliker R."/>
            <person name="Studer B."/>
        </authorList>
    </citation>
    <scope>NUCLEOTIDE SEQUENCE</scope>
    <source>
        <strain evidence="3">02402/16</strain>
        <tissue evidence="3">Leaf</tissue>
    </source>
</reference>
<dbReference type="SUPFAM" id="SSF52047">
    <property type="entry name" value="RNI-like"/>
    <property type="match status" value="1"/>
</dbReference>
<accession>A0AAD8X1R4</accession>
<comment type="caution">
    <text evidence="3">The sequence shown here is derived from an EMBL/GenBank/DDBJ whole genome shotgun (WGS) entry which is preliminary data.</text>
</comment>
<feature type="domain" description="F-box" evidence="2">
    <location>
        <begin position="11"/>
        <end position="48"/>
    </location>
</feature>
<dbReference type="PANTHER" id="PTHR32141">
    <property type="match status" value="1"/>
</dbReference>
<dbReference type="EMBL" id="JAUUTY010000001">
    <property type="protein sequence ID" value="KAK1692435.1"/>
    <property type="molecule type" value="Genomic_DNA"/>
</dbReference>
<dbReference type="InterPro" id="IPR032675">
    <property type="entry name" value="LRR_dom_sf"/>
</dbReference>
<name>A0AAD8X1R4_LOLMU</name>
<dbReference type="InterPro" id="IPR055302">
    <property type="entry name" value="F-box_dom-containing"/>
</dbReference>
<dbReference type="InterPro" id="IPR001810">
    <property type="entry name" value="F-box_dom"/>
</dbReference>
<sequence>MPTMAAGGDRLSGLSDDLLRRILHFVPAQEGVFTSVLSRRWRPLWRSCGAVNLEARALKYGHNDRYCKEARGRFFARRDAVVSAAHKALDTAAAAEADGDGPVRKLTFRVEAQTEDEVRDFLHRDVGWRDKHDVFAGVLSHRAAHRLEELRIAAVDSDDGKPMHFETSKYEACPNIHGLGIFPLAVGSLPSKTLRVLEITNCSKLEQTSPPVFFPRLESLRLRHCNMPLNNLQDIIDAAPLLAIIRLDSVLLEDDEKRHGNRRRDSRDNAPPPEQDRLNRSLRCRTTISLVMDRCSFKEEGTLQIYAPMLRRFRYRGVLRHISLSPPPPHLARAELTLTEYGNVRHRDPRVARQSFWGTVRGFSHAKEMKLRVRHLEEIATTNEKRQAKLLPVLPSLERLHLQGVYTAPGNMAAAAIENLLRCCPALRDLQIDLSTSQEDAKRKFQYGQDFLERKHRSEFEESVQRFKRRRLQPTVGAGDDNDGHVNYFDEVSDLPGLSGHSFECLRKCLRRVGLQFQRQTTDCFGTKLVKFFAQDAKVLEELCIDAGNERIHDHLKLKVEKWVAHLSSTKRRRINSSGATKLQVFSLPRSYIWEELV</sequence>
<dbReference type="AlphaFoldDB" id="A0AAD8X1R4"/>
<dbReference type="PANTHER" id="PTHR32141:SF26">
    <property type="entry name" value="OS08G0328600 PROTEIN"/>
    <property type="match status" value="1"/>
</dbReference>
<dbReference type="Gene3D" id="3.80.10.10">
    <property type="entry name" value="Ribonuclease Inhibitor"/>
    <property type="match status" value="1"/>
</dbReference>